<sequence>MKYVIITALTVGMTGTVLAEDIPLGQSRNRLIQLQTIDPAAENRIPLSSPGFSGKKAVKSMKSEESGKQQESVKRQDLIAKN</sequence>
<comment type="caution">
    <text evidence="2">The sequence shown here is derived from an EMBL/GenBank/DDBJ whole genome shotgun (WGS) entry which is preliminary data.</text>
</comment>
<reference evidence="2 3" key="1">
    <citation type="submission" date="2015-05" db="EMBL/GenBank/DDBJ databases">
        <title>Photobacterium galathea sp. nov.</title>
        <authorList>
            <person name="Machado H."/>
            <person name="Gram L."/>
        </authorList>
    </citation>
    <scope>NUCLEOTIDE SEQUENCE [LARGE SCALE GENOMIC DNA]</scope>
    <source>
        <strain evidence="2 3">DSM 22954</strain>
    </source>
</reference>
<evidence type="ECO:0000313" key="2">
    <source>
        <dbReference type="EMBL" id="KLV10147.1"/>
    </source>
</evidence>
<dbReference type="AlphaFoldDB" id="A0A0J1K707"/>
<dbReference type="OrthoDB" id="5829594at2"/>
<gene>
    <name evidence="2" type="ORF">ABT57_06070</name>
</gene>
<proteinExistence type="predicted"/>
<dbReference type="PATRIC" id="fig|320778.3.peg.1311"/>
<feature type="compositionally biased region" description="Basic and acidic residues" evidence="1">
    <location>
        <begin position="61"/>
        <end position="82"/>
    </location>
</feature>
<evidence type="ECO:0000256" key="1">
    <source>
        <dbReference type="SAM" id="MobiDB-lite"/>
    </source>
</evidence>
<protein>
    <submittedName>
        <fullName evidence="2">Uncharacterized protein</fullName>
    </submittedName>
</protein>
<dbReference type="RefSeq" id="WP_047884310.1">
    <property type="nucleotide sequence ID" value="NZ_CP071326.1"/>
</dbReference>
<name>A0A0J1K707_9GAMM</name>
<dbReference type="EMBL" id="LDOU01000006">
    <property type="protein sequence ID" value="KLV10147.1"/>
    <property type="molecule type" value="Genomic_DNA"/>
</dbReference>
<dbReference type="Proteomes" id="UP000035909">
    <property type="component" value="Unassembled WGS sequence"/>
</dbReference>
<organism evidence="2 3">
    <name type="scientific">Photobacterium ganghwense</name>
    <dbReference type="NCBI Taxonomy" id="320778"/>
    <lineage>
        <taxon>Bacteria</taxon>
        <taxon>Pseudomonadati</taxon>
        <taxon>Pseudomonadota</taxon>
        <taxon>Gammaproteobacteria</taxon>
        <taxon>Vibrionales</taxon>
        <taxon>Vibrionaceae</taxon>
        <taxon>Photobacterium</taxon>
    </lineage>
</organism>
<keyword evidence="3" id="KW-1185">Reference proteome</keyword>
<feature type="region of interest" description="Disordered" evidence="1">
    <location>
        <begin position="43"/>
        <end position="82"/>
    </location>
</feature>
<dbReference type="STRING" id="320778.ABT57_06070"/>
<accession>A0A0J1K707</accession>
<evidence type="ECO:0000313" key="3">
    <source>
        <dbReference type="Proteomes" id="UP000035909"/>
    </source>
</evidence>